<name>A0A1G9MYQ8_9PROT</name>
<evidence type="ECO:0008006" key="3">
    <source>
        <dbReference type="Google" id="ProtNLM"/>
    </source>
</evidence>
<dbReference type="InterPro" id="IPR024510">
    <property type="entry name" value="DUF2589"/>
</dbReference>
<dbReference type="EMBL" id="FNHG01000002">
    <property type="protein sequence ID" value="SDL79368.1"/>
    <property type="molecule type" value="Genomic_DNA"/>
</dbReference>
<protein>
    <recommendedName>
        <fullName evidence="3">DUF2589 domain-containing protein</fullName>
    </recommendedName>
</protein>
<dbReference type="AlphaFoldDB" id="A0A1G9MYQ8"/>
<evidence type="ECO:0000313" key="2">
    <source>
        <dbReference type="Proteomes" id="UP000199759"/>
    </source>
</evidence>
<proteinExistence type="predicted"/>
<keyword evidence="2" id="KW-1185">Reference proteome</keyword>
<dbReference type="STRING" id="144026.SAMN04488568_102155"/>
<gene>
    <name evidence="1" type="ORF">SAMN04488568_102155</name>
</gene>
<organism evidence="1 2">
    <name type="scientific">Maricaulis salignorans</name>
    <dbReference type="NCBI Taxonomy" id="144026"/>
    <lineage>
        <taxon>Bacteria</taxon>
        <taxon>Pseudomonadati</taxon>
        <taxon>Pseudomonadota</taxon>
        <taxon>Alphaproteobacteria</taxon>
        <taxon>Maricaulales</taxon>
        <taxon>Maricaulaceae</taxon>
        <taxon>Maricaulis</taxon>
    </lineage>
</organism>
<reference evidence="1 2" key="1">
    <citation type="submission" date="2016-10" db="EMBL/GenBank/DDBJ databases">
        <authorList>
            <person name="de Groot N.N."/>
        </authorList>
    </citation>
    <scope>NUCLEOTIDE SEQUENCE [LARGE SCALE GENOMIC DNA]</scope>
    <source>
        <strain evidence="1 2">DSM 16077</strain>
    </source>
</reference>
<dbReference type="Proteomes" id="UP000199759">
    <property type="component" value="Unassembled WGS sequence"/>
</dbReference>
<dbReference type="Pfam" id="PF11655">
    <property type="entry name" value="DUF2589"/>
    <property type="match status" value="1"/>
</dbReference>
<dbReference type="OrthoDB" id="1043330at2"/>
<sequence length="230" mass="24687">MASEDLISMAQAFSGLPMDQLIGVPLIEACRANNRMALAQTKYILDTGFQQTTNSDGDTVYTPIEITLDLKRPIITDIPLLDSNDEAELDGDGNPIMTKGISTAETTVVLPLISAIPVALIGVDFVRISFDMEVKSSYARDTTQSEKTDYSAAASLEAKFGFGGFSAKITGSVSYHSEKSSEQKEQYSKSNSARYNVEVTAKQQALPQGLAVLLEAFARNVGPYEAAAPA</sequence>
<accession>A0A1G9MYQ8</accession>
<evidence type="ECO:0000313" key="1">
    <source>
        <dbReference type="EMBL" id="SDL79368.1"/>
    </source>
</evidence>
<dbReference type="RefSeq" id="WP_091766288.1">
    <property type="nucleotide sequence ID" value="NZ_FNHG01000002.1"/>
</dbReference>